<dbReference type="STRING" id="452589.G9P3A8"/>
<dbReference type="HOGENOM" id="CLU_024198_0_0_1"/>
<dbReference type="Proteomes" id="UP000005426">
    <property type="component" value="Unassembled WGS sequence"/>
</dbReference>
<dbReference type="eggNOG" id="ENOG502RVWB">
    <property type="taxonomic scope" value="Eukaryota"/>
</dbReference>
<protein>
    <submittedName>
        <fullName evidence="1">Uncharacterized protein</fullName>
    </submittedName>
</protein>
<evidence type="ECO:0000313" key="1">
    <source>
        <dbReference type="EMBL" id="EHK42869.1"/>
    </source>
</evidence>
<accession>G9P3A8</accession>
<dbReference type="EMBL" id="ABDG02000026">
    <property type="protein sequence ID" value="EHK42869.1"/>
    <property type="molecule type" value="Genomic_DNA"/>
</dbReference>
<gene>
    <name evidence="1" type="ORF">TRIATDRAFT_86269</name>
</gene>
<comment type="caution">
    <text evidence="1">The sequence shown here is derived from an EMBL/GenBank/DDBJ whole genome shotgun (WGS) entry which is preliminary data.</text>
</comment>
<dbReference type="OrthoDB" id="4763081at2759"/>
<dbReference type="AlphaFoldDB" id="G9P3A8"/>
<reference evidence="1 2" key="1">
    <citation type="journal article" date="2011" name="Genome Biol.">
        <title>Comparative genome sequence analysis underscores mycoparasitism as the ancestral life style of Trichoderma.</title>
        <authorList>
            <person name="Kubicek C.P."/>
            <person name="Herrera-Estrella A."/>
            <person name="Seidl-Seiboth V."/>
            <person name="Martinez D.A."/>
            <person name="Druzhinina I.S."/>
            <person name="Thon M."/>
            <person name="Zeilinger S."/>
            <person name="Casas-Flores S."/>
            <person name="Horwitz B.A."/>
            <person name="Mukherjee P.K."/>
            <person name="Mukherjee M."/>
            <person name="Kredics L."/>
            <person name="Alcaraz L.D."/>
            <person name="Aerts A."/>
            <person name="Antal Z."/>
            <person name="Atanasova L."/>
            <person name="Cervantes-Badillo M.G."/>
            <person name="Challacombe J."/>
            <person name="Chertkov O."/>
            <person name="McCluskey K."/>
            <person name="Coulpier F."/>
            <person name="Deshpande N."/>
            <person name="von Doehren H."/>
            <person name="Ebbole D.J."/>
            <person name="Esquivel-Naranjo E.U."/>
            <person name="Fekete E."/>
            <person name="Flipphi M."/>
            <person name="Glaser F."/>
            <person name="Gomez-Rodriguez E.Y."/>
            <person name="Gruber S."/>
            <person name="Han C."/>
            <person name="Henrissat B."/>
            <person name="Hermosa R."/>
            <person name="Hernandez-Onate M."/>
            <person name="Karaffa L."/>
            <person name="Kosti I."/>
            <person name="Le Crom S."/>
            <person name="Lindquist E."/>
            <person name="Lucas S."/>
            <person name="Luebeck M."/>
            <person name="Luebeck P.S."/>
            <person name="Margeot A."/>
            <person name="Metz B."/>
            <person name="Misra M."/>
            <person name="Nevalainen H."/>
            <person name="Omann M."/>
            <person name="Packer N."/>
            <person name="Perrone G."/>
            <person name="Uresti-Rivera E.E."/>
            <person name="Salamov A."/>
            <person name="Schmoll M."/>
            <person name="Seiboth B."/>
            <person name="Shapiro H."/>
            <person name="Sukno S."/>
            <person name="Tamayo-Ramos J.A."/>
            <person name="Tisch D."/>
            <person name="Wiest A."/>
            <person name="Wilkinson H.H."/>
            <person name="Zhang M."/>
            <person name="Coutinho P.M."/>
            <person name="Kenerley C.M."/>
            <person name="Monte E."/>
            <person name="Baker S.E."/>
            <person name="Grigoriev I.V."/>
        </authorList>
    </citation>
    <scope>NUCLEOTIDE SEQUENCE [LARGE SCALE GENOMIC DNA]</scope>
    <source>
        <strain evidence="2">ATCC 20476 / IMI 206040</strain>
    </source>
</reference>
<proteinExistence type="predicted"/>
<evidence type="ECO:0000313" key="2">
    <source>
        <dbReference type="Proteomes" id="UP000005426"/>
    </source>
</evidence>
<keyword evidence="2" id="KW-1185">Reference proteome</keyword>
<organism evidence="1 2">
    <name type="scientific">Hypocrea atroviridis (strain ATCC 20476 / IMI 206040)</name>
    <name type="common">Trichoderma atroviride</name>
    <dbReference type="NCBI Taxonomy" id="452589"/>
    <lineage>
        <taxon>Eukaryota</taxon>
        <taxon>Fungi</taxon>
        <taxon>Dikarya</taxon>
        <taxon>Ascomycota</taxon>
        <taxon>Pezizomycotina</taxon>
        <taxon>Sordariomycetes</taxon>
        <taxon>Hypocreomycetidae</taxon>
        <taxon>Hypocreales</taxon>
        <taxon>Hypocreaceae</taxon>
        <taxon>Trichoderma</taxon>
    </lineage>
</organism>
<dbReference type="OMA" id="CCEAMEN"/>
<name>G9P3A8_HYPAI</name>
<sequence length="599" mass="67018">MVVMSRPRACKGPSGTPLAKPIHLGIYRQCGICVQVLETKESIQVDAAVDAVPVHKDCYAMVKKQCADHDDSAINVRIWAVAAFRQPWNNSQPLLLPHPMNTDVSLIESVATELGVAKLLLGLPAELVRAIQGFSERSLFWRFVIARTVAEHISKTMDQPLALQTTPLTEIADWKRGAAVTSASSRSLPPFITVNIDSDGIRSISRQSRAPEYARGRLTNVAYIFLSQDDDYTSKLYVHSLYGRCRFVITPDMDPPRIWETPTPPAWSACNMSINEEHLTRKWPRLTVANLEGITGITFFLIYGGLAGIHLHSPGEPSAMDTFNKLPNSVGKCCVWNYVPISKGDRITGIGVKRDLGRPFNILIQTEKSGPIIVGSHNKALKDGCFVQAAPQMLVYQQPQWWGPARELGFLGTYSAGDPAKKMDKRDFPDNRYESSPISMHSFVETIYFSWAPLENVASAVIYRGRLNGVTRGVVLHYHHGGSRALGHVRVGVDLTEEIVQPIGICYKIANRWNPLLVANNDDEDGDPEKPQYRRSIYSVRVEFQTELEHQHPHGEWWCCEAMENNLKFWSMVANTFCIVRDETDNIPSATSIDLSMYE</sequence>